<evidence type="ECO:0000313" key="1">
    <source>
        <dbReference type="EMBL" id="RCK38000.1"/>
    </source>
</evidence>
<proteinExistence type="predicted"/>
<reference evidence="1 2" key="1">
    <citation type="submission" date="2014-07" db="EMBL/GenBank/DDBJ databases">
        <title>Draft genome sequence of Thalassospira profundimaris 35.</title>
        <authorList>
            <person name="Lai Q."/>
            <person name="Shao Z."/>
        </authorList>
    </citation>
    <scope>NUCLEOTIDE SEQUENCE [LARGE SCALE GENOMIC DNA]</scope>
    <source>
        <strain evidence="1 2">35</strain>
    </source>
</reference>
<accession>A0A367WC07</accession>
<comment type="caution">
    <text evidence="1">The sequence shown here is derived from an EMBL/GenBank/DDBJ whole genome shotgun (WGS) entry which is preliminary data.</text>
</comment>
<dbReference type="EMBL" id="JPWF01000004">
    <property type="protein sequence ID" value="RCK38000.1"/>
    <property type="molecule type" value="Genomic_DNA"/>
</dbReference>
<evidence type="ECO:0008006" key="3">
    <source>
        <dbReference type="Google" id="ProtNLM"/>
    </source>
</evidence>
<dbReference type="OrthoDB" id="56224at2"/>
<name>A0A367WC07_9PROT</name>
<evidence type="ECO:0000313" key="2">
    <source>
        <dbReference type="Proteomes" id="UP000253226"/>
    </source>
</evidence>
<dbReference type="AlphaFoldDB" id="A0A367WC07"/>
<sequence length="451" mass="50946">MRPDYLSQGEAARLFPVLATTSKEGRTTAVVLSCLTSIHEFGQSLLKSVGVRVGKTSTVDAFTEIVFSGDKNATKDRPDGLLIVKTGQREWRALVETKVASNVLDDDQVDRYRNLAKLHGVDCVITISNQFTSKPENHPLQSVRKSRSKIPVYHWSWMFVLTTADLLISNNEIADPDQLYLLNELKRFLTHESTGIKGFDRMPAEWTELNKLVSASEGIPAKSEAAQVVLEAWHQETRDLSLILSRQTETLVREKLPRKHMDDPNLRIKEEFASLRETKRLSTTLIIPDAASPVEIYANLMTRTISVEMFLRAPEDKKSTKARVNWLLRQLKAVETPDIHVRLMWPGSSEATLYPLEDLREDSATAETGKETMQVLGFHILLSRRVGAKFTQQTNFISLLEEIVPEFYQEVGQNLVAWRKSAPKIKSKRDGSLDVSIEALEEEAEEMALDS</sequence>
<gene>
    <name evidence="1" type="ORF">TH19_08325</name>
</gene>
<dbReference type="Proteomes" id="UP000253226">
    <property type="component" value="Unassembled WGS sequence"/>
</dbReference>
<protein>
    <recommendedName>
        <fullName evidence="3">Stress response protein</fullName>
    </recommendedName>
</protein>
<organism evidence="1 2">
    <name type="scientific">Thalassospira profundimaris</name>
    <dbReference type="NCBI Taxonomy" id="502049"/>
    <lineage>
        <taxon>Bacteria</taxon>
        <taxon>Pseudomonadati</taxon>
        <taxon>Pseudomonadota</taxon>
        <taxon>Alphaproteobacteria</taxon>
        <taxon>Rhodospirillales</taxon>
        <taxon>Thalassospiraceae</taxon>
        <taxon>Thalassospira</taxon>
    </lineage>
</organism>